<gene>
    <name evidence="2" type="ORF">RT717_14870</name>
</gene>
<evidence type="ECO:0000313" key="3">
    <source>
        <dbReference type="Proteomes" id="UP001302349"/>
    </source>
</evidence>
<organism evidence="2 3">
    <name type="scientific">Imperialibacter roseus</name>
    <dbReference type="NCBI Taxonomy" id="1324217"/>
    <lineage>
        <taxon>Bacteria</taxon>
        <taxon>Pseudomonadati</taxon>
        <taxon>Bacteroidota</taxon>
        <taxon>Cytophagia</taxon>
        <taxon>Cytophagales</taxon>
        <taxon>Flammeovirgaceae</taxon>
        <taxon>Imperialibacter</taxon>
    </lineage>
</organism>
<proteinExistence type="predicted"/>
<dbReference type="InterPro" id="IPR050491">
    <property type="entry name" value="AmpC-like"/>
</dbReference>
<dbReference type="InterPro" id="IPR001466">
    <property type="entry name" value="Beta-lactam-related"/>
</dbReference>
<protein>
    <submittedName>
        <fullName evidence="2">Serine hydrolase domain-containing protein</fullName>
        <ecNumber evidence="2">3.1.1.103</ecNumber>
    </submittedName>
</protein>
<dbReference type="Gene3D" id="3.40.710.10">
    <property type="entry name" value="DD-peptidase/beta-lactamase superfamily"/>
    <property type="match status" value="1"/>
</dbReference>
<keyword evidence="3" id="KW-1185">Reference proteome</keyword>
<dbReference type="PANTHER" id="PTHR46825:SF9">
    <property type="entry name" value="BETA-LACTAMASE-RELATED DOMAIN-CONTAINING PROTEIN"/>
    <property type="match status" value="1"/>
</dbReference>
<dbReference type="EMBL" id="CP136051">
    <property type="protein sequence ID" value="WOK04360.1"/>
    <property type="molecule type" value="Genomic_DNA"/>
</dbReference>
<dbReference type="RefSeq" id="WP_317487171.1">
    <property type="nucleotide sequence ID" value="NZ_CP136051.1"/>
</dbReference>
<evidence type="ECO:0000313" key="2">
    <source>
        <dbReference type="EMBL" id="WOK04360.1"/>
    </source>
</evidence>
<dbReference type="Pfam" id="PF00144">
    <property type="entry name" value="Beta-lactamase"/>
    <property type="match status" value="1"/>
</dbReference>
<accession>A0ABZ0IK42</accession>
<sequence length="525" mass="58142">MKSFFPLAFIILLASCQPTSPPAETEAQHSAEISSFDRSFKPAVFTETNRVQRVVALGPEIEALLQQTAKDNHYPGMVYGIVMEGKLVWSSSYGIVNTGNKVPVSTKSLFKIASMSKSFTAMAIMKLVEMGKLELDDEAAAYMPEMKNLVYLTKDATPITIENLLTMTAGFPEDNPWGDRQLEDTPEELQALVAEGLSFSNIPSFGYEYSNTGFAILGQIISNVSGQPYQEFINENIFKPLGMNNTYWEFEGLPEDLLALGYRWEDEQWKPEPLLHDGAFGCMGGLITSLDDFSKYVAYHLSAYPPKNDDEYGPVKRSSLRSMHKPKEPSLMANARDADGNTCPMISGYGYGLSARKDCNAVVYIRHSGGLPGFGSDYRFYPEYDLGIISFANRTYAGAGAINNEVANLIFKKAGLQPRILPASDILLAAQTKVASWLQTNEAGVEEALFAENFFLDFSRDRRIKEYNQALAPIGNVTKVGEMKAINQLRGVFTLTGENGSAEVFFTMSPEKTPKVQQLDVRLKE</sequence>
<keyword evidence="2" id="KW-0378">Hydrolase</keyword>
<dbReference type="SUPFAM" id="SSF56601">
    <property type="entry name" value="beta-lactamase/transpeptidase-like"/>
    <property type="match status" value="1"/>
</dbReference>
<dbReference type="PROSITE" id="PS51257">
    <property type="entry name" value="PROKAR_LIPOPROTEIN"/>
    <property type="match status" value="1"/>
</dbReference>
<dbReference type="EC" id="3.1.1.103" evidence="2"/>
<reference evidence="2 3" key="1">
    <citation type="journal article" date="2023" name="Microbiol. Resour. Announc.">
        <title>Complete Genome Sequence of Imperialibacter roseus strain P4T.</title>
        <authorList>
            <person name="Tizabi D.R."/>
            <person name="Bachvaroff T."/>
            <person name="Hill R.T."/>
        </authorList>
    </citation>
    <scope>NUCLEOTIDE SEQUENCE [LARGE SCALE GENOMIC DNA]</scope>
    <source>
        <strain evidence="2 3">P4T</strain>
    </source>
</reference>
<dbReference type="InterPro" id="IPR012338">
    <property type="entry name" value="Beta-lactam/transpept-like"/>
</dbReference>
<evidence type="ECO:0000259" key="1">
    <source>
        <dbReference type="Pfam" id="PF00144"/>
    </source>
</evidence>
<feature type="domain" description="Beta-lactamase-related" evidence="1">
    <location>
        <begin position="62"/>
        <end position="404"/>
    </location>
</feature>
<dbReference type="PANTHER" id="PTHR46825">
    <property type="entry name" value="D-ALANYL-D-ALANINE-CARBOXYPEPTIDASE/ENDOPEPTIDASE AMPH"/>
    <property type="match status" value="1"/>
</dbReference>
<dbReference type="Proteomes" id="UP001302349">
    <property type="component" value="Chromosome"/>
</dbReference>
<name>A0ABZ0IK42_9BACT</name>
<dbReference type="GO" id="GO:0016787">
    <property type="term" value="F:hydrolase activity"/>
    <property type="evidence" value="ECO:0007669"/>
    <property type="project" value="UniProtKB-KW"/>
</dbReference>